<keyword evidence="2" id="KW-1185">Reference proteome</keyword>
<dbReference type="EMBL" id="VXIV02002618">
    <property type="protein sequence ID" value="KAF6024089.1"/>
    <property type="molecule type" value="Genomic_DNA"/>
</dbReference>
<evidence type="ECO:0008006" key="3">
    <source>
        <dbReference type="Google" id="ProtNLM"/>
    </source>
</evidence>
<accession>A0A7J7JCU0</accession>
<organism evidence="1 2">
    <name type="scientific">Bugula neritina</name>
    <name type="common">Brown bryozoan</name>
    <name type="synonym">Sertularia neritina</name>
    <dbReference type="NCBI Taxonomy" id="10212"/>
    <lineage>
        <taxon>Eukaryota</taxon>
        <taxon>Metazoa</taxon>
        <taxon>Spiralia</taxon>
        <taxon>Lophotrochozoa</taxon>
        <taxon>Bryozoa</taxon>
        <taxon>Gymnolaemata</taxon>
        <taxon>Cheilostomatida</taxon>
        <taxon>Flustrina</taxon>
        <taxon>Buguloidea</taxon>
        <taxon>Bugulidae</taxon>
        <taxon>Bugula</taxon>
    </lineage>
</organism>
<evidence type="ECO:0000313" key="2">
    <source>
        <dbReference type="Proteomes" id="UP000593567"/>
    </source>
</evidence>
<protein>
    <recommendedName>
        <fullName evidence="3">Ig-like domain-containing protein</fullName>
    </recommendedName>
</protein>
<sequence>MGYDAYKPSTDRKYYLHSLTIVRIELPSQLREQLVCLRLTLKGANGVAGHIQQPGFKKSCSLSSTQCAMLYSDVPISTLHSLNITWEDNAASHSQVLVHGLTQLTLVNASVSYGDKIYYSCTPVLLGFTLSVTMPLSTQKCTN</sequence>
<dbReference type="AlphaFoldDB" id="A0A7J7JCU0"/>
<evidence type="ECO:0000313" key="1">
    <source>
        <dbReference type="EMBL" id="KAF6024089.1"/>
    </source>
</evidence>
<name>A0A7J7JCU0_BUGNE</name>
<comment type="caution">
    <text evidence="1">The sequence shown here is derived from an EMBL/GenBank/DDBJ whole genome shotgun (WGS) entry which is preliminary data.</text>
</comment>
<gene>
    <name evidence="1" type="ORF">EB796_017604</name>
</gene>
<dbReference type="Proteomes" id="UP000593567">
    <property type="component" value="Unassembled WGS sequence"/>
</dbReference>
<proteinExistence type="predicted"/>
<reference evidence="1" key="1">
    <citation type="submission" date="2020-06" db="EMBL/GenBank/DDBJ databases">
        <title>Draft genome of Bugula neritina, a colonial animal packing powerful symbionts and potential medicines.</title>
        <authorList>
            <person name="Rayko M."/>
        </authorList>
    </citation>
    <scope>NUCLEOTIDE SEQUENCE [LARGE SCALE GENOMIC DNA]</scope>
    <source>
        <strain evidence="1">Kwan_BN1</strain>
    </source>
</reference>